<sequence length="191" mass="21322">MLNQVSPSAEGLSIKHRALNTREKLFGSNSNLKRFQSNYARDVSQIAGLIINVSHKIQNRQHHKGLGIYRIHFLTSVTIKQPIQNPKVAPIAARSKTKELKPVCSRVLLFSIGRNLPAADIITASAILLLCCTWAKFSAKVLKERQTLDKFLETVLLDVGLPQPLSLFAKYLNVIVYDWDRVGMSISCGKV</sequence>
<dbReference type="EMBL" id="JAOAOG010000232">
    <property type="protein sequence ID" value="KAJ6238875.1"/>
    <property type="molecule type" value="Genomic_DNA"/>
</dbReference>
<proteinExistence type="predicted"/>
<comment type="caution">
    <text evidence="1">The sequence shown here is derived from an EMBL/GenBank/DDBJ whole genome shotgun (WGS) entry which is preliminary data.</text>
</comment>
<protein>
    <submittedName>
        <fullName evidence="1">Uncharacterized protein</fullName>
    </submittedName>
</protein>
<evidence type="ECO:0000313" key="2">
    <source>
        <dbReference type="Proteomes" id="UP001150062"/>
    </source>
</evidence>
<gene>
    <name evidence="1" type="ORF">M0813_26106</name>
</gene>
<dbReference type="Proteomes" id="UP001150062">
    <property type="component" value="Unassembled WGS sequence"/>
</dbReference>
<evidence type="ECO:0000313" key="1">
    <source>
        <dbReference type="EMBL" id="KAJ6238875.1"/>
    </source>
</evidence>
<keyword evidence="2" id="KW-1185">Reference proteome</keyword>
<accession>A0ABQ8Y2P5</accession>
<organism evidence="1 2">
    <name type="scientific">Anaeramoeba flamelloides</name>
    <dbReference type="NCBI Taxonomy" id="1746091"/>
    <lineage>
        <taxon>Eukaryota</taxon>
        <taxon>Metamonada</taxon>
        <taxon>Anaeramoebidae</taxon>
        <taxon>Anaeramoeba</taxon>
    </lineage>
</organism>
<reference evidence="1" key="1">
    <citation type="submission" date="2022-08" db="EMBL/GenBank/DDBJ databases">
        <title>Novel sulfate-reducing endosymbionts in the free-living metamonad Anaeramoeba.</title>
        <authorList>
            <person name="Jerlstrom-Hultqvist J."/>
            <person name="Cepicka I."/>
            <person name="Gallot-Lavallee L."/>
            <person name="Salas-Leiva D."/>
            <person name="Curtis B.A."/>
            <person name="Zahonova K."/>
            <person name="Pipaliya S."/>
            <person name="Dacks J."/>
            <person name="Roger A.J."/>
        </authorList>
    </citation>
    <scope>NUCLEOTIDE SEQUENCE</scope>
    <source>
        <strain evidence="1">Schooner1</strain>
    </source>
</reference>
<name>A0ABQ8Y2P5_9EUKA</name>